<comment type="miscellaneous">
    <text evidence="13">Reaction proceeds by a ping-pong mechanism involving intermediate methylation of a conserved cysteine residue.</text>
</comment>
<dbReference type="EC" id="2.1.1.192" evidence="13"/>
<keyword evidence="11 13" id="KW-0411">Iron-sulfur</keyword>
<feature type="binding site" evidence="13">
    <location>
        <position position="117"/>
    </location>
    <ligand>
        <name>[4Fe-4S] cluster</name>
        <dbReference type="ChEBI" id="CHEBI:49883"/>
        <note>4Fe-4S-S-AdoMet</note>
    </ligand>
</feature>
<keyword evidence="7 13" id="KW-0949">S-adenosyl-L-methionine</keyword>
<keyword evidence="4 13" id="KW-0698">rRNA processing</keyword>
<evidence type="ECO:0000259" key="14">
    <source>
        <dbReference type="PROSITE" id="PS51918"/>
    </source>
</evidence>
<comment type="catalytic activity">
    <reaction evidence="13">
        <text>adenosine(37) in tRNA + 2 reduced [2Fe-2S]-[ferredoxin] + 2 S-adenosyl-L-methionine = 2-methyladenosine(37) in tRNA + 5'-deoxyadenosine + L-methionine + 2 oxidized [2Fe-2S]-[ferredoxin] + S-adenosyl-L-homocysteine</text>
        <dbReference type="Rhea" id="RHEA:43332"/>
        <dbReference type="Rhea" id="RHEA-COMP:10000"/>
        <dbReference type="Rhea" id="RHEA-COMP:10001"/>
        <dbReference type="Rhea" id="RHEA-COMP:10162"/>
        <dbReference type="Rhea" id="RHEA-COMP:10485"/>
        <dbReference type="ChEBI" id="CHEBI:17319"/>
        <dbReference type="ChEBI" id="CHEBI:33737"/>
        <dbReference type="ChEBI" id="CHEBI:33738"/>
        <dbReference type="ChEBI" id="CHEBI:57844"/>
        <dbReference type="ChEBI" id="CHEBI:57856"/>
        <dbReference type="ChEBI" id="CHEBI:59789"/>
        <dbReference type="ChEBI" id="CHEBI:74411"/>
        <dbReference type="ChEBI" id="CHEBI:74497"/>
        <dbReference type="EC" id="2.1.1.192"/>
    </reaction>
</comment>
<comment type="caution">
    <text evidence="13">Lacks conserved residue(s) required for the propagation of feature annotation.</text>
</comment>
<accession>A0ABT1EE42</accession>
<keyword evidence="5 13" id="KW-0489">Methyltransferase</keyword>
<keyword evidence="12 13" id="KW-1015">Disulfide bond</keyword>
<dbReference type="EMBL" id="JAMZFW010000013">
    <property type="protein sequence ID" value="MCP1102742.1"/>
    <property type="molecule type" value="Genomic_DNA"/>
</dbReference>
<evidence type="ECO:0000256" key="1">
    <source>
        <dbReference type="ARBA" id="ARBA00004496"/>
    </source>
</evidence>
<dbReference type="Pfam" id="PF04055">
    <property type="entry name" value="Radical_SAM"/>
    <property type="match status" value="1"/>
</dbReference>
<comment type="subcellular location">
    <subcellularLocation>
        <location evidence="1 13">Cytoplasm</location>
    </subcellularLocation>
</comment>
<dbReference type="NCBIfam" id="TIGR00048">
    <property type="entry name" value="rRNA_mod_RlmN"/>
    <property type="match status" value="1"/>
</dbReference>
<evidence type="ECO:0000256" key="6">
    <source>
        <dbReference type="ARBA" id="ARBA00022679"/>
    </source>
</evidence>
<dbReference type="Gene3D" id="1.10.150.530">
    <property type="match status" value="1"/>
</dbReference>
<evidence type="ECO:0000313" key="16">
    <source>
        <dbReference type="Proteomes" id="UP001523566"/>
    </source>
</evidence>
<dbReference type="SFLD" id="SFLDG01062">
    <property type="entry name" value="methyltransferase_(Class_A)"/>
    <property type="match status" value="1"/>
</dbReference>
<evidence type="ECO:0000256" key="10">
    <source>
        <dbReference type="ARBA" id="ARBA00023004"/>
    </source>
</evidence>
<feature type="binding site" evidence="13">
    <location>
        <position position="113"/>
    </location>
    <ligand>
        <name>[4Fe-4S] cluster</name>
        <dbReference type="ChEBI" id="CHEBI:49883"/>
        <note>4Fe-4S-S-AdoMet</note>
    </ligand>
</feature>
<dbReference type="InterPro" id="IPR048641">
    <property type="entry name" value="RlmN_N"/>
</dbReference>
<feature type="binding site" evidence="13">
    <location>
        <begin position="160"/>
        <end position="161"/>
    </location>
    <ligand>
        <name>S-adenosyl-L-methionine</name>
        <dbReference type="ChEBI" id="CHEBI:59789"/>
    </ligand>
</feature>
<keyword evidence="9 13" id="KW-0479">Metal-binding</keyword>
<feature type="active site" description="S-methylcysteine intermediate" evidence="13">
    <location>
        <position position="334"/>
    </location>
</feature>
<keyword evidence="16" id="KW-1185">Reference proteome</keyword>
<comment type="similarity">
    <text evidence="13">Belongs to the radical SAM superfamily. RlmN family.</text>
</comment>
<evidence type="ECO:0000256" key="7">
    <source>
        <dbReference type="ARBA" id="ARBA00022691"/>
    </source>
</evidence>
<dbReference type="InterPro" id="IPR006638">
    <property type="entry name" value="Elp3/MiaA/NifB-like_rSAM"/>
</dbReference>
<evidence type="ECO:0000256" key="5">
    <source>
        <dbReference type="ARBA" id="ARBA00022603"/>
    </source>
</evidence>
<dbReference type="RefSeq" id="WP_262066528.1">
    <property type="nucleotide sequence ID" value="NZ_JAMXOD010000013.1"/>
</dbReference>
<feature type="binding site" evidence="13">
    <location>
        <begin position="215"/>
        <end position="217"/>
    </location>
    <ligand>
        <name>S-adenosyl-L-methionine</name>
        <dbReference type="ChEBI" id="CHEBI:59789"/>
    </ligand>
</feature>
<evidence type="ECO:0000256" key="13">
    <source>
        <dbReference type="HAMAP-Rule" id="MF_01849"/>
    </source>
</evidence>
<dbReference type="HAMAP" id="MF_01849">
    <property type="entry name" value="RNA_methyltr_RlmN"/>
    <property type="match status" value="1"/>
</dbReference>
<comment type="function">
    <text evidence="13">Specifically methylates position 2 of adenine 2503 in 23S rRNA and position 2 of adenine 37 in tRNAs.</text>
</comment>
<dbReference type="Pfam" id="PF21016">
    <property type="entry name" value="RlmN_N"/>
    <property type="match status" value="1"/>
</dbReference>
<dbReference type="SMART" id="SM00729">
    <property type="entry name" value="Elp3"/>
    <property type="match status" value="1"/>
</dbReference>
<dbReference type="PANTHER" id="PTHR30544">
    <property type="entry name" value="23S RRNA METHYLTRANSFERASE"/>
    <property type="match status" value="1"/>
</dbReference>
<dbReference type="SFLD" id="SFLDS00029">
    <property type="entry name" value="Radical_SAM"/>
    <property type="match status" value="1"/>
</dbReference>
<dbReference type="Gene3D" id="3.20.20.70">
    <property type="entry name" value="Aldolase class I"/>
    <property type="match status" value="1"/>
</dbReference>
<comment type="caution">
    <text evidence="15">The sequence shown here is derived from an EMBL/GenBank/DDBJ whole genome shotgun (WGS) entry which is preliminary data.</text>
</comment>
<dbReference type="InterPro" id="IPR007197">
    <property type="entry name" value="rSAM"/>
</dbReference>
<reference evidence="15 16" key="1">
    <citation type="journal article" date="2022" name="Genome Biol. Evol.">
        <title>Host diet, physiology and behaviors set the stage for Lachnospiraceae cladogenesis.</title>
        <authorList>
            <person name="Vera-Ponce De Leon A."/>
            <person name="Schneider M."/>
            <person name="Jahnes B.C."/>
            <person name="Sadowski V."/>
            <person name="Camuy-Velez L.A."/>
            <person name="Duan J."/>
            <person name="Sabree Z.L."/>
        </authorList>
    </citation>
    <scope>NUCLEOTIDE SEQUENCE [LARGE SCALE GENOMIC DNA]</scope>
    <source>
        <strain evidence="15 16">PAL113</strain>
    </source>
</reference>
<dbReference type="PROSITE" id="PS51918">
    <property type="entry name" value="RADICAL_SAM"/>
    <property type="match status" value="1"/>
</dbReference>
<dbReference type="PIRSF" id="PIRSF006004">
    <property type="entry name" value="CHP00048"/>
    <property type="match status" value="1"/>
</dbReference>
<dbReference type="Proteomes" id="UP001523566">
    <property type="component" value="Unassembled WGS sequence"/>
</dbReference>
<evidence type="ECO:0000256" key="11">
    <source>
        <dbReference type="ARBA" id="ARBA00023014"/>
    </source>
</evidence>
<dbReference type="InterPro" id="IPR004383">
    <property type="entry name" value="rRNA_lsu_MTrfase_RlmN/Cfr"/>
</dbReference>
<evidence type="ECO:0000256" key="2">
    <source>
        <dbReference type="ARBA" id="ARBA00022485"/>
    </source>
</evidence>
<evidence type="ECO:0000313" key="15">
    <source>
        <dbReference type="EMBL" id="MCP1102742.1"/>
    </source>
</evidence>
<dbReference type="GO" id="GO:0032259">
    <property type="term" value="P:methylation"/>
    <property type="evidence" value="ECO:0007669"/>
    <property type="project" value="UniProtKB-KW"/>
</dbReference>
<keyword evidence="10 13" id="KW-0408">Iron</keyword>
<protein>
    <recommendedName>
        <fullName evidence="13">Probable dual-specificity RNA methyltransferase RlmN</fullName>
        <ecNumber evidence="13">2.1.1.192</ecNumber>
    </recommendedName>
    <alternativeName>
        <fullName evidence="13">23S rRNA (adenine(2503)-C(2))-methyltransferase</fullName>
    </alternativeName>
    <alternativeName>
        <fullName evidence="13">23S rRNA m2A2503 methyltransferase</fullName>
    </alternativeName>
    <alternativeName>
        <fullName evidence="13">Ribosomal RNA large subunit methyltransferase N</fullName>
    </alternativeName>
    <alternativeName>
        <fullName evidence="13">tRNA (adenine(37)-C(2))-methyltransferase</fullName>
    </alternativeName>
    <alternativeName>
        <fullName evidence="13">tRNA m2A37 methyltransferase</fullName>
    </alternativeName>
</protein>
<name>A0ABT1EE42_9FIRM</name>
<feature type="binding site" evidence="13">
    <location>
        <position position="192"/>
    </location>
    <ligand>
        <name>S-adenosyl-L-methionine</name>
        <dbReference type="ChEBI" id="CHEBI:59789"/>
    </ligand>
</feature>
<feature type="binding site" evidence="13">
    <location>
        <position position="291"/>
    </location>
    <ligand>
        <name>S-adenosyl-L-methionine</name>
        <dbReference type="ChEBI" id="CHEBI:59789"/>
    </ligand>
</feature>
<evidence type="ECO:0000256" key="9">
    <source>
        <dbReference type="ARBA" id="ARBA00022723"/>
    </source>
</evidence>
<dbReference type="PANTHER" id="PTHR30544:SF5">
    <property type="entry name" value="RADICAL SAM CORE DOMAIN-CONTAINING PROTEIN"/>
    <property type="match status" value="1"/>
</dbReference>
<sequence>MTKIDICSYNLEELIQELKNIGEKSFRGKQIYEWLHIKLVSDFDEMTNLSKDLRNKLKESYQICKMKKVAQQISKKDGTRKYLFELEDKNVIESVLMSYDYGNSICISSQVGCKMGCRFCASTIGGLKRNLRTSEMLRQIYEVQKELGERISNVVIMGTGEPMDNYDNFVKFVRMISDSNGLCISQRNITVSTCGLVPEMKKLSKEGFQITLALSLHGATQEKRKELMPIANQYSIDEVLSACENYFKVTGRRVSLEYSLVKGVNDTEESARDLIRLIGGKGYHLNLIPVNPVKERQYEKPDPKNALAFKNKLEKNGINVTIRRERGSDIDGACGQLRHRFLADEEDDNK</sequence>
<dbReference type="GO" id="GO:0008168">
    <property type="term" value="F:methyltransferase activity"/>
    <property type="evidence" value="ECO:0007669"/>
    <property type="project" value="UniProtKB-KW"/>
</dbReference>
<comment type="catalytic activity">
    <reaction evidence="13">
        <text>adenosine(2503) in 23S rRNA + 2 reduced [2Fe-2S]-[ferredoxin] + 2 S-adenosyl-L-methionine = 2-methyladenosine(2503) in 23S rRNA + 5'-deoxyadenosine + L-methionine + 2 oxidized [2Fe-2S]-[ferredoxin] + S-adenosyl-L-homocysteine</text>
        <dbReference type="Rhea" id="RHEA:42916"/>
        <dbReference type="Rhea" id="RHEA-COMP:10000"/>
        <dbReference type="Rhea" id="RHEA-COMP:10001"/>
        <dbReference type="Rhea" id="RHEA-COMP:10152"/>
        <dbReference type="Rhea" id="RHEA-COMP:10282"/>
        <dbReference type="ChEBI" id="CHEBI:17319"/>
        <dbReference type="ChEBI" id="CHEBI:33737"/>
        <dbReference type="ChEBI" id="CHEBI:33738"/>
        <dbReference type="ChEBI" id="CHEBI:57844"/>
        <dbReference type="ChEBI" id="CHEBI:57856"/>
        <dbReference type="ChEBI" id="CHEBI:59789"/>
        <dbReference type="ChEBI" id="CHEBI:74411"/>
        <dbReference type="ChEBI" id="CHEBI:74497"/>
        <dbReference type="EC" id="2.1.1.192"/>
    </reaction>
</comment>
<dbReference type="InterPro" id="IPR013785">
    <property type="entry name" value="Aldolase_TIM"/>
</dbReference>
<feature type="active site" description="Proton acceptor" evidence="13">
    <location>
        <position position="93"/>
    </location>
</feature>
<gene>
    <name evidence="13 15" type="primary">rlmN</name>
    <name evidence="15" type="ORF">NK125_09965</name>
</gene>
<proteinExistence type="inferred from homology"/>
<keyword evidence="6 13" id="KW-0808">Transferase</keyword>
<keyword evidence="3 13" id="KW-0963">Cytoplasm</keyword>
<dbReference type="CDD" id="cd01335">
    <property type="entry name" value="Radical_SAM"/>
    <property type="match status" value="1"/>
</dbReference>
<feature type="binding site" evidence="13">
    <location>
        <position position="120"/>
    </location>
    <ligand>
        <name>[4Fe-4S] cluster</name>
        <dbReference type="ChEBI" id="CHEBI:49883"/>
        <note>4Fe-4S-S-AdoMet</note>
    </ligand>
</feature>
<evidence type="ECO:0000256" key="3">
    <source>
        <dbReference type="ARBA" id="ARBA00022490"/>
    </source>
</evidence>
<evidence type="ECO:0000256" key="4">
    <source>
        <dbReference type="ARBA" id="ARBA00022552"/>
    </source>
</evidence>
<dbReference type="SUPFAM" id="SSF102114">
    <property type="entry name" value="Radical SAM enzymes"/>
    <property type="match status" value="1"/>
</dbReference>
<keyword evidence="8 13" id="KW-0819">tRNA processing</keyword>
<feature type="domain" description="Radical SAM core" evidence="14">
    <location>
        <begin position="99"/>
        <end position="329"/>
    </location>
</feature>
<dbReference type="InterPro" id="IPR027492">
    <property type="entry name" value="RNA_MTrfase_RlmN"/>
</dbReference>
<dbReference type="SFLD" id="SFLDF00275">
    <property type="entry name" value="adenosine_C2_methyltransferase"/>
    <property type="match status" value="1"/>
</dbReference>
<evidence type="ECO:0000256" key="8">
    <source>
        <dbReference type="ARBA" id="ARBA00022694"/>
    </source>
</evidence>
<comment type="cofactor">
    <cofactor evidence="13">
        <name>[4Fe-4S] cluster</name>
        <dbReference type="ChEBI" id="CHEBI:49883"/>
    </cofactor>
    <text evidence="13">Binds 1 [4Fe-4S] cluster. The cluster is coordinated with 3 cysteines and an exchangeable S-adenosyl-L-methionine.</text>
</comment>
<keyword evidence="2 13" id="KW-0004">4Fe-4S</keyword>
<organism evidence="15 16">
    <name type="scientific">Aequitasia blattaphilus</name>
    <dbReference type="NCBI Taxonomy" id="2949332"/>
    <lineage>
        <taxon>Bacteria</taxon>
        <taxon>Bacillati</taxon>
        <taxon>Bacillota</taxon>
        <taxon>Clostridia</taxon>
        <taxon>Lachnospirales</taxon>
        <taxon>Lachnospiraceae</taxon>
        <taxon>Aequitasia</taxon>
    </lineage>
</organism>
<evidence type="ECO:0000256" key="12">
    <source>
        <dbReference type="ARBA" id="ARBA00023157"/>
    </source>
</evidence>
<dbReference type="InterPro" id="IPR058240">
    <property type="entry name" value="rSAM_sf"/>
</dbReference>
<dbReference type="InterPro" id="IPR040072">
    <property type="entry name" value="Methyltransferase_A"/>
</dbReference>